<feature type="domain" description="Mammalian cell entry C-terminal" evidence="3">
    <location>
        <begin position="123"/>
        <end position="259"/>
    </location>
</feature>
<dbReference type="NCBIfam" id="TIGR00996">
    <property type="entry name" value="Mtu_fam_mce"/>
    <property type="match status" value="1"/>
</dbReference>
<evidence type="ECO:0000259" key="2">
    <source>
        <dbReference type="Pfam" id="PF02470"/>
    </source>
</evidence>
<proteinExistence type="predicted"/>
<evidence type="ECO:0000313" key="5">
    <source>
        <dbReference type="Proteomes" id="UP001519325"/>
    </source>
</evidence>
<dbReference type="RefSeq" id="WP_209896133.1">
    <property type="nucleotide sequence ID" value="NZ_JAGGMR010000001.1"/>
</dbReference>
<organism evidence="4 5">
    <name type="scientific">Nocardia goodfellowii</name>
    <dbReference type="NCBI Taxonomy" id="882446"/>
    <lineage>
        <taxon>Bacteria</taxon>
        <taxon>Bacillati</taxon>
        <taxon>Actinomycetota</taxon>
        <taxon>Actinomycetes</taxon>
        <taxon>Mycobacteriales</taxon>
        <taxon>Nocardiaceae</taxon>
        <taxon>Nocardia</taxon>
    </lineage>
</organism>
<dbReference type="InterPro" id="IPR005693">
    <property type="entry name" value="Mce"/>
</dbReference>
<sequence length="368" mass="37552">MSTRKTTSAVVAAVSVLSASACSVSLDKIPLPAPSVGTHSYALTATFANALNLPTKAKVKLDGADIGEVESMRARDYNAVVALRIRSEVVLPAGTTAELRSATPLGDVFVALNPPPNPLPGATALHDGDHIPQASTSAAATIESVLARAALLVNGGVIRDLTKVINGLGAEFGGRGDPLGDLIAQSTELMRTLSARSDQIRAVVSDTAALTDSIVAQQNTVNDAVAAAGPALTALSSDTQNIVDLAAQLDRIARNLQRFPSIQGTGQRSLVTDIDNLAAGLNAAAQDPGADLGPLLNTLAIVGGKVANAPAASVNADIAQLVLGAVPDPNFAGNPEARVPDQTDWVNFVGSLAYTLGRLHDRVIGPGR</sequence>
<evidence type="ECO:0000259" key="3">
    <source>
        <dbReference type="Pfam" id="PF11887"/>
    </source>
</evidence>
<dbReference type="PROSITE" id="PS51257">
    <property type="entry name" value="PROKAR_LIPOPROTEIN"/>
    <property type="match status" value="1"/>
</dbReference>
<accession>A0ABS4QMM0</accession>
<dbReference type="Pfam" id="PF02470">
    <property type="entry name" value="MlaD"/>
    <property type="match status" value="1"/>
</dbReference>
<feature type="signal peptide" evidence="1">
    <location>
        <begin position="1"/>
        <end position="21"/>
    </location>
</feature>
<evidence type="ECO:0000313" key="4">
    <source>
        <dbReference type="EMBL" id="MBP2192947.1"/>
    </source>
</evidence>
<dbReference type="EMBL" id="JAGGMR010000001">
    <property type="protein sequence ID" value="MBP2192947.1"/>
    <property type="molecule type" value="Genomic_DNA"/>
</dbReference>
<comment type="caution">
    <text evidence="4">The sequence shown here is derived from an EMBL/GenBank/DDBJ whole genome shotgun (WGS) entry which is preliminary data.</text>
</comment>
<dbReference type="InterPro" id="IPR024516">
    <property type="entry name" value="Mce_C"/>
</dbReference>
<dbReference type="Pfam" id="PF11887">
    <property type="entry name" value="Mce4_CUP1"/>
    <property type="match status" value="1"/>
</dbReference>
<dbReference type="PANTHER" id="PTHR33371">
    <property type="entry name" value="INTERMEMBRANE PHOSPHOLIPID TRANSPORT SYSTEM BINDING PROTEIN MLAD-RELATED"/>
    <property type="match status" value="1"/>
</dbReference>
<dbReference type="InterPro" id="IPR003399">
    <property type="entry name" value="Mce/MlaD"/>
</dbReference>
<reference evidence="4 5" key="1">
    <citation type="submission" date="2021-03" db="EMBL/GenBank/DDBJ databases">
        <title>Sequencing the genomes of 1000 actinobacteria strains.</title>
        <authorList>
            <person name="Klenk H.-P."/>
        </authorList>
    </citation>
    <scope>NUCLEOTIDE SEQUENCE [LARGE SCALE GENOMIC DNA]</scope>
    <source>
        <strain evidence="4 5">DSM 45516</strain>
    </source>
</reference>
<feature type="chain" id="PRO_5045245724" evidence="1">
    <location>
        <begin position="22"/>
        <end position="368"/>
    </location>
</feature>
<protein>
    <submittedName>
        <fullName evidence="4">Virulence factor Mce-like protein</fullName>
    </submittedName>
</protein>
<feature type="domain" description="Mce/MlaD" evidence="2">
    <location>
        <begin position="40"/>
        <end position="115"/>
    </location>
</feature>
<dbReference type="PANTHER" id="PTHR33371:SF15">
    <property type="entry name" value="LIPOPROTEIN LPRN"/>
    <property type="match status" value="1"/>
</dbReference>
<dbReference type="Proteomes" id="UP001519325">
    <property type="component" value="Unassembled WGS sequence"/>
</dbReference>
<name>A0ABS4QMM0_9NOCA</name>
<dbReference type="InterPro" id="IPR052336">
    <property type="entry name" value="MlaD_Phospholipid_Transporter"/>
</dbReference>
<gene>
    <name evidence="4" type="ORF">BJ987_005848</name>
</gene>
<keyword evidence="5" id="KW-1185">Reference proteome</keyword>
<evidence type="ECO:0000256" key="1">
    <source>
        <dbReference type="SAM" id="SignalP"/>
    </source>
</evidence>
<keyword evidence="1" id="KW-0732">Signal</keyword>